<dbReference type="InterPro" id="IPR039420">
    <property type="entry name" value="WalR-like"/>
</dbReference>
<dbReference type="CDD" id="cd06170">
    <property type="entry name" value="LuxR_C_like"/>
    <property type="match status" value="1"/>
</dbReference>
<dbReference type="Proteomes" id="UP001501747">
    <property type="component" value="Unassembled WGS sequence"/>
</dbReference>
<reference evidence="4" key="1">
    <citation type="journal article" date="2019" name="Int. J. Syst. Evol. Microbiol.">
        <title>The Global Catalogue of Microorganisms (GCM) 10K type strain sequencing project: providing services to taxonomists for standard genome sequencing and annotation.</title>
        <authorList>
            <consortium name="The Broad Institute Genomics Platform"/>
            <consortium name="The Broad Institute Genome Sequencing Center for Infectious Disease"/>
            <person name="Wu L."/>
            <person name="Ma J."/>
        </authorList>
    </citation>
    <scope>NUCLEOTIDE SEQUENCE [LARGE SCALE GENOMIC DNA]</scope>
    <source>
        <strain evidence="4">JCM 17342</strain>
    </source>
</reference>
<keyword evidence="4" id="KW-1185">Reference proteome</keyword>
<protein>
    <submittedName>
        <fullName evidence="3">Response regulator transcription factor</fullName>
    </submittedName>
</protein>
<dbReference type="InterPro" id="IPR016032">
    <property type="entry name" value="Sig_transdc_resp-reg_C-effctor"/>
</dbReference>
<evidence type="ECO:0000259" key="2">
    <source>
        <dbReference type="PROSITE" id="PS50043"/>
    </source>
</evidence>
<evidence type="ECO:0000256" key="1">
    <source>
        <dbReference type="ARBA" id="ARBA00023125"/>
    </source>
</evidence>
<organism evidence="3 4">
    <name type="scientific">Allokutzneria multivorans</name>
    <dbReference type="NCBI Taxonomy" id="1142134"/>
    <lineage>
        <taxon>Bacteria</taxon>
        <taxon>Bacillati</taxon>
        <taxon>Actinomycetota</taxon>
        <taxon>Actinomycetes</taxon>
        <taxon>Pseudonocardiales</taxon>
        <taxon>Pseudonocardiaceae</taxon>
        <taxon>Allokutzneria</taxon>
    </lineage>
</organism>
<dbReference type="PANTHER" id="PTHR43214">
    <property type="entry name" value="TWO-COMPONENT RESPONSE REGULATOR"/>
    <property type="match status" value="1"/>
</dbReference>
<dbReference type="PRINTS" id="PR00038">
    <property type="entry name" value="HTHLUXR"/>
</dbReference>
<evidence type="ECO:0000313" key="3">
    <source>
        <dbReference type="EMBL" id="GAA4033410.1"/>
    </source>
</evidence>
<keyword evidence="1" id="KW-0238">DNA-binding</keyword>
<name>A0ABP7TZ95_9PSEU</name>
<dbReference type="Pfam" id="PF00196">
    <property type="entry name" value="GerE"/>
    <property type="match status" value="1"/>
</dbReference>
<dbReference type="EMBL" id="BAABAL010000023">
    <property type="protein sequence ID" value="GAA4033410.1"/>
    <property type="molecule type" value="Genomic_DNA"/>
</dbReference>
<comment type="caution">
    <text evidence="3">The sequence shown here is derived from an EMBL/GenBank/DDBJ whole genome shotgun (WGS) entry which is preliminary data.</text>
</comment>
<dbReference type="PROSITE" id="PS50043">
    <property type="entry name" value="HTH_LUXR_2"/>
    <property type="match status" value="1"/>
</dbReference>
<dbReference type="Gene3D" id="3.40.50.2300">
    <property type="match status" value="1"/>
</dbReference>
<proteinExistence type="predicted"/>
<dbReference type="SMART" id="SM00421">
    <property type="entry name" value="HTH_LUXR"/>
    <property type="match status" value="1"/>
</dbReference>
<gene>
    <name evidence="3" type="ORF">GCM10022247_68020</name>
</gene>
<dbReference type="InterPro" id="IPR000792">
    <property type="entry name" value="Tscrpt_reg_LuxR_C"/>
</dbReference>
<accession>A0ABP7TZ95</accession>
<dbReference type="SUPFAM" id="SSF46894">
    <property type="entry name" value="C-terminal effector domain of the bipartite response regulators"/>
    <property type="match status" value="1"/>
</dbReference>
<evidence type="ECO:0000313" key="4">
    <source>
        <dbReference type="Proteomes" id="UP001501747"/>
    </source>
</evidence>
<sequence>MVQEVRIRLFKFSPVFEFGLGKLLGSVPGFQVIVDRGISRPGHVDVVSATSADVGTVVRLSSRARVLVLTDSPDTEQAQRYFLAGALGCVHASAPLRTVVEAVQRVARGQRFLATDFGLPAVAAPGGNDELSPRETEVLSHIANGRTHDQIARTMGISRHTVDTYVKRVRKKLSLGNKAELTRAAISSQLALSRAT</sequence>
<feature type="domain" description="HTH luxR-type" evidence="2">
    <location>
        <begin position="124"/>
        <end position="189"/>
    </location>
</feature>